<organism evidence="2 3">
    <name type="scientific">Lujinxingia vulgaris</name>
    <dbReference type="NCBI Taxonomy" id="2600176"/>
    <lineage>
        <taxon>Bacteria</taxon>
        <taxon>Deltaproteobacteria</taxon>
        <taxon>Bradymonadales</taxon>
        <taxon>Lujinxingiaceae</taxon>
        <taxon>Lujinxingia</taxon>
    </lineage>
</organism>
<evidence type="ECO:0000313" key="3">
    <source>
        <dbReference type="Proteomes" id="UP000321046"/>
    </source>
</evidence>
<evidence type="ECO:0000313" key="2">
    <source>
        <dbReference type="EMBL" id="TXD32714.1"/>
    </source>
</evidence>
<dbReference type="Gene3D" id="3.40.630.30">
    <property type="match status" value="1"/>
</dbReference>
<protein>
    <submittedName>
        <fullName evidence="2">GNAT family N-acetyltransferase</fullName>
    </submittedName>
</protein>
<dbReference type="OrthoDB" id="9804026at2"/>
<gene>
    <name evidence="2" type="ORF">FRC96_16645</name>
</gene>
<accession>A0A5C6X3X0</accession>
<dbReference type="AlphaFoldDB" id="A0A5C6X3X0"/>
<dbReference type="RefSeq" id="WP_146976086.1">
    <property type="nucleotide sequence ID" value="NZ_VOSL01000115.1"/>
</dbReference>
<dbReference type="GO" id="GO:0016747">
    <property type="term" value="F:acyltransferase activity, transferring groups other than amino-acyl groups"/>
    <property type="evidence" value="ECO:0007669"/>
    <property type="project" value="InterPro"/>
</dbReference>
<comment type="caution">
    <text evidence="2">The sequence shown here is derived from an EMBL/GenBank/DDBJ whole genome shotgun (WGS) entry which is preliminary data.</text>
</comment>
<dbReference type="PROSITE" id="PS51186">
    <property type="entry name" value="GNAT"/>
    <property type="match status" value="1"/>
</dbReference>
<dbReference type="EMBL" id="VOSL01000115">
    <property type="protein sequence ID" value="TXD32714.1"/>
    <property type="molecule type" value="Genomic_DNA"/>
</dbReference>
<sequence>MNLRHPSQTPPLRWGHKTPDLERRIAEILTWVRPAGQPYDDVLLEGADIDQTLSRWMLRDNSEITLQRARLLMLDDRIAGGYIALSGTELRTARQADLLDVARHMGEGSYAMLRERVERLRELFAPLEDNDFVITRLGLHPDHRGRGLCHALIEDYLRRGRQGGFRRARVDVPETHRAALDLCRAYGFDTAYRGKSNDGKLKYLTMVRDLNDH</sequence>
<dbReference type="Pfam" id="PF00583">
    <property type="entry name" value="Acetyltransf_1"/>
    <property type="match status" value="1"/>
</dbReference>
<keyword evidence="2" id="KW-0808">Transferase</keyword>
<dbReference type="InterPro" id="IPR000182">
    <property type="entry name" value="GNAT_dom"/>
</dbReference>
<evidence type="ECO:0000259" key="1">
    <source>
        <dbReference type="PROSITE" id="PS51186"/>
    </source>
</evidence>
<feature type="domain" description="N-acetyltransferase" evidence="1">
    <location>
        <begin position="124"/>
        <end position="211"/>
    </location>
</feature>
<reference evidence="2 3" key="1">
    <citation type="submission" date="2019-08" db="EMBL/GenBank/DDBJ databases">
        <title>Bradymonadales sp. TMQ2.</title>
        <authorList>
            <person name="Liang Q."/>
        </authorList>
    </citation>
    <scope>NUCLEOTIDE SEQUENCE [LARGE SCALE GENOMIC DNA]</scope>
    <source>
        <strain evidence="2 3">TMQ2</strain>
    </source>
</reference>
<name>A0A5C6X3X0_9DELT</name>
<dbReference type="InterPro" id="IPR016181">
    <property type="entry name" value="Acyl_CoA_acyltransferase"/>
</dbReference>
<dbReference type="Proteomes" id="UP000321046">
    <property type="component" value="Unassembled WGS sequence"/>
</dbReference>
<proteinExistence type="predicted"/>
<dbReference type="SUPFAM" id="SSF55729">
    <property type="entry name" value="Acyl-CoA N-acyltransferases (Nat)"/>
    <property type="match status" value="1"/>
</dbReference>